<dbReference type="Proteomes" id="UP000821853">
    <property type="component" value="Chromosome 10"/>
</dbReference>
<reference evidence="1 2" key="1">
    <citation type="journal article" date="2020" name="Cell">
        <title>Large-Scale Comparative Analyses of Tick Genomes Elucidate Their Genetic Diversity and Vector Capacities.</title>
        <authorList>
            <consortium name="Tick Genome and Microbiome Consortium (TIGMIC)"/>
            <person name="Jia N."/>
            <person name="Wang J."/>
            <person name="Shi W."/>
            <person name="Du L."/>
            <person name="Sun Y."/>
            <person name="Zhan W."/>
            <person name="Jiang J.F."/>
            <person name="Wang Q."/>
            <person name="Zhang B."/>
            <person name="Ji P."/>
            <person name="Bell-Sakyi L."/>
            <person name="Cui X.M."/>
            <person name="Yuan T.T."/>
            <person name="Jiang B.G."/>
            <person name="Yang W.F."/>
            <person name="Lam T.T."/>
            <person name="Chang Q.C."/>
            <person name="Ding S.J."/>
            <person name="Wang X.J."/>
            <person name="Zhu J.G."/>
            <person name="Ruan X.D."/>
            <person name="Zhao L."/>
            <person name="Wei J.T."/>
            <person name="Ye R.Z."/>
            <person name="Que T.C."/>
            <person name="Du C.H."/>
            <person name="Zhou Y.H."/>
            <person name="Cheng J.X."/>
            <person name="Dai P.F."/>
            <person name="Guo W.B."/>
            <person name="Han X.H."/>
            <person name="Huang E.J."/>
            <person name="Li L.F."/>
            <person name="Wei W."/>
            <person name="Gao Y.C."/>
            <person name="Liu J.Z."/>
            <person name="Shao H.Z."/>
            <person name="Wang X."/>
            <person name="Wang C.C."/>
            <person name="Yang T.C."/>
            <person name="Huo Q.B."/>
            <person name="Li W."/>
            <person name="Chen H.Y."/>
            <person name="Chen S.E."/>
            <person name="Zhou L.G."/>
            <person name="Ni X.B."/>
            <person name="Tian J.H."/>
            <person name="Sheng Y."/>
            <person name="Liu T."/>
            <person name="Pan Y.S."/>
            <person name="Xia L.Y."/>
            <person name="Li J."/>
            <person name="Zhao F."/>
            <person name="Cao W.C."/>
        </authorList>
    </citation>
    <scope>NUCLEOTIDE SEQUENCE [LARGE SCALE GENOMIC DNA]</scope>
    <source>
        <strain evidence="1">HaeL-2018</strain>
    </source>
</reference>
<evidence type="ECO:0000313" key="2">
    <source>
        <dbReference type="Proteomes" id="UP000821853"/>
    </source>
</evidence>
<comment type="caution">
    <text evidence="1">The sequence shown here is derived from an EMBL/GenBank/DDBJ whole genome shotgun (WGS) entry which is preliminary data.</text>
</comment>
<keyword evidence="2" id="KW-1185">Reference proteome</keyword>
<evidence type="ECO:0000313" key="1">
    <source>
        <dbReference type="EMBL" id="KAH9364669.1"/>
    </source>
</evidence>
<organism evidence="1 2">
    <name type="scientific">Haemaphysalis longicornis</name>
    <name type="common">Bush tick</name>
    <dbReference type="NCBI Taxonomy" id="44386"/>
    <lineage>
        <taxon>Eukaryota</taxon>
        <taxon>Metazoa</taxon>
        <taxon>Ecdysozoa</taxon>
        <taxon>Arthropoda</taxon>
        <taxon>Chelicerata</taxon>
        <taxon>Arachnida</taxon>
        <taxon>Acari</taxon>
        <taxon>Parasitiformes</taxon>
        <taxon>Ixodida</taxon>
        <taxon>Ixodoidea</taxon>
        <taxon>Ixodidae</taxon>
        <taxon>Haemaphysalinae</taxon>
        <taxon>Haemaphysalis</taxon>
    </lineage>
</organism>
<gene>
    <name evidence="1" type="ORF">HPB48_017945</name>
</gene>
<dbReference type="EMBL" id="JABSTR010000002">
    <property type="protein sequence ID" value="KAH9364669.1"/>
    <property type="molecule type" value="Genomic_DNA"/>
</dbReference>
<protein>
    <submittedName>
        <fullName evidence="1">Uncharacterized protein</fullName>
    </submittedName>
</protein>
<accession>A0A9J6FNQ7</accession>
<sequence length="191" mass="22330">MRTQPRLGSRVALTDWHRFRLSDLPTIDPSNPDAWLRALMRNHDGNTKYVAPTADAPFIDPHLVHLWDARRSLIRRWRRNKANRRLSRRTNILTQEAQTYADQLARSNWWNFCDSLNPAMNTKRAWSLLRSLIQPSSPVHPVPRILLSTNQHPNTLAGDLRLLMYLLVHTFLLLRFHAETSRHPPLTSLLQ</sequence>
<proteinExistence type="predicted"/>
<dbReference type="VEuPathDB" id="VectorBase:HLOH_057777"/>
<dbReference type="AlphaFoldDB" id="A0A9J6FNQ7"/>
<name>A0A9J6FNQ7_HAELO</name>